<organism evidence="3 4">
    <name type="scientific">Maribacter aurantiacus</name>
    <dbReference type="NCBI Taxonomy" id="1882343"/>
    <lineage>
        <taxon>Bacteria</taxon>
        <taxon>Pseudomonadati</taxon>
        <taxon>Bacteroidota</taxon>
        <taxon>Flavobacteriia</taxon>
        <taxon>Flavobacteriales</taxon>
        <taxon>Flavobacteriaceae</taxon>
        <taxon>Maribacter</taxon>
    </lineage>
</organism>
<dbReference type="InterPro" id="IPR013517">
    <property type="entry name" value="FG-GAP"/>
</dbReference>
<sequence length="1176" mass="131939">MISLPRNLYRSIKKNSLSLLLLLICLGCDKTTTLFKVRTPQETGVHFSNQLVLSDELTVLDFEYMYNGAGVAIADFDLDGLQDIYFTANMSSNTLYRNLGNWKFEDITVSSNTGTKNWSNGVAIVDINQDSYPDIYVSRGGPRGATEEEKANLLFINNGVKDHGLTFTESAEEWGLNDDAYSVQAAFFDYDLDGDLDMYLLNNALVDFNRNTARPLEKTGKAPSMDKLFRNNGNNTFTDVSKESNILIEGFGLGVEIFDFNSDGWPDIYISNDFLTPDILYINQKDGTFENEISQYFEHLTFNGMGNDIADINNDGLMDVVVLDMLPEENNRFKLTMVGNKFDQFYMGLSYGYEPQYIRNTLQLNNGNGTFSEVGQMLGISATEWSWSPLIADFDQDGFRDLYITNGYRQDVTNLDFMDYGNTILTMGTEEANRKARIEELNKLPEVKLKNYFYRNTGELGFENRTEKAGFNQLTYSNGSAYADLDNDGDLDLVINNIDDPAGLYENQSDQNPARKYIKFNFSGTSKNKDGLGAQVEIRYDEKKQIGYNTPYRGYLSSVESGIHFGLGDVSQIDTVLVTWPDGRKQLIEGIVTNQDYVLDYNNASEWNPSKLGTNRKASLVFHSKDTTLIQFNHQEDNFVDYKVQALLPHMHSRNGPGLAVADINGDGLEDLYVGGAAGQSGALMIQQEDRKFAKMDFQDPEFEDMGALFFDADNDGDQDLYVVSGGTSFAKDNELYQDRFYENDGKGTFIRKDLLPKFTTSGAVVSSIDYDRDGLMDLFVGGRIIPGEYPLVPRSMLLKNNSKNGKIAFVEDVRNTQLANLGMVTAALWTDFNNDNWPDLIVVGEFMPIRIFENTKGVLNEIHDVASLKNSHGWWNSISSGDFDADGDMDYILGNFGLNNRYVVNPKEPLRIYAKDFDKNGQIDPIMSHYIKGEQYVSHTRNDLIKQISAMRARFRTYSNYAEATFRESFLEEELEGAYIVKSETFANSYLENLGNGSFRLFPLPKMAQTAPMYGTLVGDYNNDGHLDVLAVGNFYSGEVFSGQYDASIGWFLSGDGTGNFMPIESKESGFLVKGDAKSLINLRNGDKELIVAGINNGPVTVLEFEGLSTNIYHPKNNEVAAKIKYPDGSVQRFEFQRSTGYLSQPSRAFSIPRTATSVIIIDNQGNEQEIGPVQ</sequence>
<accession>A0A5R8M8D8</accession>
<dbReference type="Gene3D" id="2.130.10.130">
    <property type="entry name" value="Integrin alpha, N-terminal"/>
    <property type="match status" value="3"/>
</dbReference>
<feature type="domain" description="ASPIC/UnbV" evidence="2">
    <location>
        <begin position="531"/>
        <end position="597"/>
    </location>
</feature>
<keyword evidence="1" id="KW-0732">Signal</keyword>
<dbReference type="InterPro" id="IPR011519">
    <property type="entry name" value="UnbV_ASPIC"/>
</dbReference>
<dbReference type="PANTHER" id="PTHR16026">
    <property type="entry name" value="CARTILAGE ACIDIC PROTEIN 1"/>
    <property type="match status" value="1"/>
</dbReference>
<gene>
    <name evidence="3" type="ORF">FEK29_06890</name>
</gene>
<dbReference type="AlphaFoldDB" id="A0A5R8M8D8"/>
<dbReference type="Pfam" id="PF13517">
    <property type="entry name" value="FG-GAP_3"/>
    <property type="match status" value="5"/>
</dbReference>
<dbReference type="InterPro" id="IPR028994">
    <property type="entry name" value="Integrin_alpha_N"/>
</dbReference>
<keyword evidence="4" id="KW-1185">Reference proteome</keyword>
<proteinExistence type="predicted"/>
<reference evidence="3 4" key="1">
    <citation type="journal article" date="2017" name="Int. J. Syst. Evol. Microbiol.">
        <title>Maripseudobacter aurantiacus gen. nov., sp. nov., a novel member of the family Flavobacteriaceae isolated from a sedimentation basin.</title>
        <authorList>
            <person name="Chen C."/>
            <person name="Su Y."/>
            <person name="Tao T."/>
            <person name="Fu G."/>
            <person name="Zhang C."/>
            <person name="Sun C."/>
            <person name="Zhang X."/>
            <person name="Wu M."/>
        </authorList>
    </citation>
    <scope>NUCLEOTIDE SEQUENCE [LARGE SCALE GENOMIC DNA]</scope>
    <source>
        <strain evidence="4">CDA4</strain>
    </source>
</reference>
<dbReference type="Pfam" id="PF07593">
    <property type="entry name" value="UnbV_ASPIC"/>
    <property type="match status" value="1"/>
</dbReference>
<evidence type="ECO:0000259" key="2">
    <source>
        <dbReference type="Pfam" id="PF07593"/>
    </source>
</evidence>
<evidence type="ECO:0000256" key="1">
    <source>
        <dbReference type="ARBA" id="ARBA00022729"/>
    </source>
</evidence>
<evidence type="ECO:0000313" key="4">
    <source>
        <dbReference type="Proteomes" id="UP000308382"/>
    </source>
</evidence>
<dbReference type="PANTHER" id="PTHR16026:SF0">
    <property type="entry name" value="CARTILAGE ACIDIC PROTEIN 1"/>
    <property type="match status" value="1"/>
</dbReference>
<protein>
    <recommendedName>
        <fullName evidence="2">ASPIC/UnbV domain-containing protein</fullName>
    </recommendedName>
</protein>
<comment type="caution">
    <text evidence="3">The sequence shown here is derived from an EMBL/GenBank/DDBJ whole genome shotgun (WGS) entry which is preliminary data.</text>
</comment>
<evidence type="ECO:0000313" key="3">
    <source>
        <dbReference type="EMBL" id="TLF45838.1"/>
    </source>
</evidence>
<dbReference type="InterPro" id="IPR027039">
    <property type="entry name" value="Crtac1"/>
</dbReference>
<dbReference type="EMBL" id="VBUK01000002">
    <property type="protein sequence ID" value="TLF45838.1"/>
    <property type="molecule type" value="Genomic_DNA"/>
</dbReference>
<dbReference type="Proteomes" id="UP000308382">
    <property type="component" value="Unassembled WGS sequence"/>
</dbReference>
<dbReference type="SUPFAM" id="SSF69318">
    <property type="entry name" value="Integrin alpha N-terminal domain"/>
    <property type="match status" value="3"/>
</dbReference>
<name>A0A5R8M8D8_9FLAO</name>